<dbReference type="Pfam" id="PF21467">
    <property type="entry name" value="BetaGal_gal-bd"/>
    <property type="match status" value="1"/>
</dbReference>
<dbReference type="Gene3D" id="2.60.120.740">
    <property type="match status" value="1"/>
</dbReference>
<dbReference type="InterPro" id="IPR000922">
    <property type="entry name" value="Lectin_gal-bd_dom"/>
</dbReference>
<dbReference type="InterPro" id="IPR031330">
    <property type="entry name" value="Gly_Hdrlase_35_cat"/>
</dbReference>
<dbReference type="PROSITE" id="PS01182">
    <property type="entry name" value="GLYCOSYL_HYDROL_F35"/>
    <property type="match status" value="1"/>
</dbReference>
<dbReference type="FunFam" id="2.60.120.260:FF:000076">
    <property type="entry name" value="Beta-galactosidase"/>
    <property type="match status" value="1"/>
</dbReference>
<sequence length="805" mass="89579">MWLLSLALVLLLQLSAAQNVSYDHRSLILNGKRRILLSGSVHYPRATPEMWPGIIQKAKEGGLDVIETYVFWDRHEPSPGQYYFEGRYDLVKFVKLVQQAGLLMNLRIGPYVCAEWNLGGFPIWLRDIPHIVFRTDNEPFKKYMQSFLTKIVNMMKEENLFASQGGPIILAQVENEYGNVDSHYGEAGVRYINWAAEMAQAQNTGVPWIMCAQSKVPEYIIDTCNGMYCDGWNPILYKKPTMWTESYTGWFTYYGWPIPHRPVEDIAFAVARFFERGGSFHNYYMVWYFGGTNFGRTSGGPYVASSYDYDAPLDEYGMQHLPKWGHLKDLHETLKLGEEVILSSEGQHSELGPNQEAHVYSYGNGCVAFLANVDSMNDTVVEFRNVSYSLPAWSVSILLDCKTVAFNSAKVKSQSAVVSMSPSKSTLSWTSFDEPVGISGSSFKAKQLLEQMETTKDTSDYLWYTTSVEATGTGSTWLSIESMRDVVHIFVNGQFQSSWHTSKSVLYNSVEAPITLAPGSNTIALLSATVGLQNFGAFIETWSAGLSGSLILKGLPGGDQNLSKQEWTYQVGLKGEDLKLFTVEGSRSVNWSAVSTEKPLTWYMTEFDAPPGDDPVALDLASMGKGQAWVNGQSIGRYWPAYKAADSVCPESCDYRGSYDQNKCLTGCGQSSQRWYHVPRSWMKPRGNLLVLFEETGGDPSSIDFVTRSTNVICARVYESHPASVKLWCPGEKQVISQIRFASLGNPEGSCGSFKEGSCHTNDLSNTVEKACVGQRSCSLAPDFTISACPGVREKFLAVEALCSS</sequence>
<dbReference type="SUPFAM" id="SSF51445">
    <property type="entry name" value="(Trans)glycosidases"/>
    <property type="match status" value="1"/>
</dbReference>
<keyword evidence="12" id="KW-1185">Reference proteome</keyword>
<dbReference type="STRING" id="88036.D8RPS3"/>
<evidence type="ECO:0000256" key="7">
    <source>
        <dbReference type="RuleBase" id="RU000675"/>
    </source>
</evidence>
<dbReference type="InterPro" id="IPR043159">
    <property type="entry name" value="Lectin_gal-bd_sf"/>
</dbReference>
<keyword evidence="6 7" id="KW-0326">Glycosidase</keyword>
<dbReference type="GO" id="GO:0030246">
    <property type="term" value="F:carbohydrate binding"/>
    <property type="evidence" value="ECO:0007669"/>
    <property type="project" value="InterPro"/>
</dbReference>
<dbReference type="Pfam" id="PF01301">
    <property type="entry name" value="Glyco_hydro_35"/>
    <property type="match status" value="1"/>
</dbReference>
<gene>
    <name evidence="11" type="ORF">SELMODRAFT_413650</name>
</gene>
<feature type="signal peptide" evidence="9">
    <location>
        <begin position="1"/>
        <end position="17"/>
    </location>
</feature>
<dbReference type="GO" id="GO:0009505">
    <property type="term" value="C:plant-type cell wall"/>
    <property type="evidence" value="ECO:0000318"/>
    <property type="project" value="GO_Central"/>
</dbReference>
<organism evidence="12">
    <name type="scientific">Selaginella moellendorffii</name>
    <name type="common">Spikemoss</name>
    <dbReference type="NCBI Taxonomy" id="88036"/>
    <lineage>
        <taxon>Eukaryota</taxon>
        <taxon>Viridiplantae</taxon>
        <taxon>Streptophyta</taxon>
        <taxon>Embryophyta</taxon>
        <taxon>Tracheophyta</taxon>
        <taxon>Lycopodiopsida</taxon>
        <taxon>Selaginellales</taxon>
        <taxon>Selaginellaceae</taxon>
        <taxon>Selaginella</taxon>
    </lineage>
</organism>
<dbReference type="KEGG" id="smo:SELMODRAFT_413650"/>
<dbReference type="HOGENOM" id="CLU_007853_4_0_1"/>
<dbReference type="Gene3D" id="2.60.120.260">
    <property type="entry name" value="Galactose-binding domain-like"/>
    <property type="match status" value="2"/>
</dbReference>
<proteinExistence type="inferred from homology"/>
<keyword evidence="4 9" id="KW-0732">Signal</keyword>
<reference evidence="11 12" key="1">
    <citation type="journal article" date="2011" name="Science">
        <title>The Selaginella genome identifies genetic changes associated with the evolution of vascular plants.</title>
        <authorList>
            <person name="Banks J.A."/>
            <person name="Nishiyama T."/>
            <person name="Hasebe M."/>
            <person name="Bowman J.L."/>
            <person name="Gribskov M."/>
            <person name="dePamphilis C."/>
            <person name="Albert V.A."/>
            <person name="Aono N."/>
            <person name="Aoyama T."/>
            <person name="Ambrose B.A."/>
            <person name="Ashton N.W."/>
            <person name="Axtell M.J."/>
            <person name="Barker E."/>
            <person name="Barker M.S."/>
            <person name="Bennetzen J.L."/>
            <person name="Bonawitz N.D."/>
            <person name="Chapple C."/>
            <person name="Cheng C."/>
            <person name="Correa L.G."/>
            <person name="Dacre M."/>
            <person name="DeBarry J."/>
            <person name="Dreyer I."/>
            <person name="Elias M."/>
            <person name="Engstrom E.M."/>
            <person name="Estelle M."/>
            <person name="Feng L."/>
            <person name="Finet C."/>
            <person name="Floyd S.K."/>
            <person name="Frommer W.B."/>
            <person name="Fujita T."/>
            <person name="Gramzow L."/>
            <person name="Gutensohn M."/>
            <person name="Harholt J."/>
            <person name="Hattori M."/>
            <person name="Heyl A."/>
            <person name="Hirai T."/>
            <person name="Hiwatashi Y."/>
            <person name="Ishikawa M."/>
            <person name="Iwata M."/>
            <person name="Karol K.G."/>
            <person name="Koehler B."/>
            <person name="Kolukisaoglu U."/>
            <person name="Kubo M."/>
            <person name="Kurata T."/>
            <person name="Lalonde S."/>
            <person name="Li K."/>
            <person name="Li Y."/>
            <person name="Litt A."/>
            <person name="Lyons E."/>
            <person name="Manning G."/>
            <person name="Maruyama T."/>
            <person name="Michael T.P."/>
            <person name="Mikami K."/>
            <person name="Miyazaki S."/>
            <person name="Morinaga S."/>
            <person name="Murata T."/>
            <person name="Mueller-Roeber B."/>
            <person name="Nelson D.R."/>
            <person name="Obara M."/>
            <person name="Oguri Y."/>
            <person name="Olmstead R.G."/>
            <person name="Onodera N."/>
            <person name="Petersen B.L."/>
            <person name="Pils B."/>
            <person name="Prigge M."/>
            <person name="Rensing S.A."/>
            <person name="Riano-Pachon D.M."/>
            <person name="Roberts A.W."/>
            <person name="Sato Y."/>
            <person name="Scheller H.V."/>
            <person name="Schulz B."/>
            <person name="Schulz C."/>
            <person name="Shakirov E.V."/>
            <person name="Shibagaki N."/>
            <person name="Shinohara N."/>
            <person name="Shippen D.E."/>
            <person name="Soerensen I."/>
            <person name="Sotooka R."/>
            <person name="Sugimoto N."/>
            <person name="Sugita M."/>
            <person name="Sumikawa N."/>
            <person name="Tanurdzic M."/>
            <person name="Theissen G."/>
            <person name="Ulvskov P."/>
            <person name="Wakazuki S."/>
            <person name="Weng J.K."/>
            <person name="Willats W.W."/>
            <person name="Wipf D."/>
            <person name="Wolf P.G."/>
            <person name="Yang L."/>
            <person name="Zimmer A.D."/>
            <person name="Zhu Q."/>
            <person name="Mitros T."/>
            <person name="Hellsten U."/>
            <person name="Loque D."/>
            <person name="Otillar R."/>
            <person name="Salamov A."/>
            <person name="Schmutz J."/>
            <person name="Shapiro H."/>
            <person name="Lindquist E."/>
            <person name="Lucas S."/>
            <person name="Rokhsar D."/>
            <person name="Grigoriev I.V."/>
        </authorList>
    </citation>
    <scope>NUCLEOTIDE SEQUENCE [LARGE SCALE GENOMIC DNA]</scope>
</reference>
<dbReference type="InterPro" id="IPR019801">
    <property type="entry name" value="Glyco_hydro_35_CS"/>
</dbReference>
<dbReference type="InParanoid" id="D8RPS3"/>
<dbReference type="Pfam" id="PF17834">
    <property type="entry name" value="GHD"/>
    <property type="match status" value="1"/>
</dbReference>
<dbReference type="CDD" id="cd22842">
    <property type="entry name" value="Gal_Rha_Lectin_BGal"/>
    <property type="match status" value="1"/>
</dbReference>
<evidence type="ECO:0000256" key="4">
    <source>
        <dbReference type="ARBA" id="ARBA00022729"/>
    </source>
</evidence>
<dbReference type="FunCoup" id="D8RPS3">
    <property type="interactions" value="71"/>
</dbReference>
<dbReference type="Pfam" id="PF02140">
    <property type="entry name" value="SUEL_Lectin"/>
    <property type="match status" value="1"/>
</dbReference>
<evidence type="ECO:0000313" key="11">
    <source>
        <dbReference type="EMBL" id="EFJ25534.1"/>
    </source>
</evidence>
<evidence type="ECO:0000256" key="5">
    <source>
        <dbReference type="ARBA" id="ARBA00022801"/>
    </source>
</evidence>
<dbReference type="EC" id="3.2.1.23" evidence="3 7"/>
<dbReference type="InterPro" id="IPR041392">
    <property type="entry name" value="GHD"/>
</dbReference>
<evidence type="ECO:0000256" key="1">
    <source>
        <dbReference type="ARBA" id="ARBA00001412"/>
    </source>
</evidence>
<accession>D8RPS3</accession>
<dbReference type="InterPro" id="IPR017853">
    <property type="entry name" value="GH"/>
</dbReference>
<dbReference type="OMA" id="GWPQGRC"/>
<dbReference type="GO" id="GO:0009827">
    <property type="term" value="P:plant-type cell wall modification"/>
    <property type="evidence" value="ECO:0000318"/>
    <property type="project" value="GO_Central"/>
</dbReference>
<feature type="domain" description="SUEL-type lectin" evidence="10">
    <location>
        <begin position="725"/>
        <end position="804"/>
    </location>
</feature>
<dbReference type="Gene3D" id="3.20.20.80">
    <property type="entry name" value="Glycosidases"/>
    <property type="match status" value="1"/>
</dbReference>
<evidence type="ECO:0000256" key="9">
    <source>
        <dbReference type="SAM" id="SignalP"/>
    </source>
</evidence>
<evidence type="ECO:0000256" key="2">
    <source>
        <dbReference type="ARBA" id="ARBA00009809"/>
    </source>
</evidence>
<dbReference type="AlphaFoldDB" id="D8RPS3"/>
<dbReference type="GO" id="GO:0005773">
    <property type="term" value="C:vacuole"/>
    <property type="evidence" value="ECO:0000318"/>
    <property type="project" value="GO_Central"/>
</dbReference>
<dbReference type="InterPro" id="IPR001944">
    <property type="entry name" value="Glycoside_Hdrlase_35"/>
</dbReference>
<evidence type="ECO:0000256" key="3">
    <source>
        <dbReference type="ARBA" id="ARBA00012756"/>
    </source>
</evidence>
<dbReference type="PROSITE" id="PS50228">
    <property type="entry name" value="SUEL_LECTIN"/>
    <property type="match status" value="1"/>
</dbReference>
<dbReference type="PRINTS" id="PR00742">
    <property type="entry name" value="GLHYDRLASE35"/>
</dbReference>
<keyword evidence="5 7" id="KW-0378">Hydrolase</keyword>
<dbReference type="EMBL" id="GL377586">
    <property type="protein sequence ID" value="EFJ25534.1"/>
    <property type="molecule type" value="Genomic_DNA"/>
</dbReference>
<comment type="catalytic activity">
    <reaction evidence="1 7">
        <text>Hydrolysis of terminal non-reducing beta-D-galactose residues in beta-D-galactosides.</text>
        <dbReference type="EC" id="3.2.1.23"/>
    </reaction>
</comment>
<dbReference type="PANTHER" id="PTHR23421">
    <property type="entry name" value="BETA-GALACTOSIDASE RELATED"/>
    <property type="match status" value="1"/>
</dbReference>
<comment type="similarity">
    <text evidence="2 8">Belongs to the glycosyl hydrolase 35 family.</text>
</comment>
<dbReference type="Gramene" id="EFJ25534">
    <property type="protein sequence ID" value="EFJ25534"/>
    <property type="gene ID" value="SELMODRAFT_413650"/>
</dbReference>
<dbReference type="eggNOG" id="KOG0496">
    <property type="taxonomic scope" value="Eukaryota"/>
</dbReference>
<dbReference type="Proteomes" id="UP000001514">
    <property type="component" value="Unassembled WGS sequence"/>
</dbReference>
<dbReference type="GO" id="GO:0004565">
    <property type="term" value="F:beta-galactosidase activity"/>
    <property type="evidence" value="ECO:0000318"/>
    <property type="project" value="GO_Central"/>
</dbReference>
<evidence type="ECO:0000313" key="12">
    <source>
        <dbReference type="Proteomes" id="UP000001514"/>
    </source>
</evidence>
<evidence type="ECO:0000256" key="8">
    <source>
        <dbReference type="RuleBase" id="RU003679"/>
    </source>
</evidence>
<dbReference type="GO" id="GO:0019388">
    <property type="term" value="P:galactose catabolic process"/>
    <property type="evidence" value="ECO:0000318"/>
    <property type="project" value="GO_Central"/>
</dbReference>
<evidence type="ECO:0000256" key="6">
    <source>
        <dbReference type="ARBA" id="ARBA00023295"/>
    </source>
</evidence>
<name>D8RPS3_SELML</name>
<evidence type="ECO:0000259" key="10">
    <source>
        <dbReference type="PROSITE" id="PS50228"/>
    </source>
</evidence>
<dbReference type="InterPro" id="IPR008979">
    <property type="entry name" value="Galactose-bd-like_sf"/>
</dbReference>
<dbReference type="FunFam" id="2.60.120.260:FF:000142">
    <property type="entry name" value="Beta-galactosidase"/>
    <property type="match status" value="1"/>
</dbReference>
<dbReference type="FunFam" id="3.20.20.80:FF:000006">
    <property type="entry name" value="Beta-galactosidase"/>
    <property type="match status" value="1"/>
</dbReference>
<dbReference type="InterPro" id="IPR048913">
    <property type="entry name" value="BetaGal_gal-bd"/>
</dbReference>
<dbReference type="SUPFAM" id="SSF49785">
    <property type="entry name" value="Galactose-binding domain-like"/>
    <property type="match status" value="2"/>
</dbReference>
<protein>
    <recommendedName>
        <fullName evidence="3 7">Beta-galactosidase</fullName>
        <ecNumber evidence="3 7">3.2.1.23</ecNumber>
    </recommendedName>
</protein>
<feature type="chain" id="PRO_5003121991" description="Beta-galactosidase" evidence="9">
    <location>
        <begin position="18"/>
        <end position="805"/>
    </location>
</feature>